<name>A0ABQ2MAF4_9ACTN</name>
<accession>A0ABQ2MAF4</accession>
<reference evidence="2" key="1">
    <citation type="journal article" date="2019" name="Int. J. Syst. Evol. Microbiol.">
        <title>The Global Catalogue of Microorganisms (GCM) 10K type strain sequencing project: providing services to taxonomists for standard genome sequencing and annotation.</title>
        <authorList>
            <consortium name="The Broad Institute Genomics Platform"/>
            <consortium name="The Broad Institute Genome Sequencing Center for Infectious Disease"/>
            <person name="Wu L."/>
            <person name="Ma J."/>
        </authorList>
    </citation>
    <scope>NUCLEOTIDE SEQUENCE [LARGE SCALE GENOMIC DNA]</scope>
    <source>
        <strain evidence="2">CGMCC 4.7349</strain>
    </source>
</reference>
<keyword evidence="2" id="KW-1185">Reference proteome</keyword>
<sequence length="65" mass="6772">MAALVGAAQLRCGAFGEGEVVVTVPTAHPLRLPGLVQPSLCTASRRRTTRSGGVRWTAPAVCPSW</sequence>
<protein>
    <submittedName>
        <fullName evidence="1">Uncharacterized protein</fullName>
    </submittedName>
</protein>
<dbReference type="EMBL" id="BMNG01000010">
    <property type="protein sequence ID" value="GGO48988.1"/>
    <property type="molecule type" value="Genomic_DNA"/>
</dbReference>
<evidence type="ECO:0000313" key="2">
    <source>
        <dbReference type="Proteomes" id="UP000656881"/>
    </source>
</evidence>
<comment type="caution">
    <text evidence="1">The sequence shown here is derived from an EMBL/GenBank/DDBJ whole genome shotgun (WGS) entry which is preliminary data.</text>
</comment>
<dbReference type="Proteomes" id="UP000656881">
    <property type="component" value="Unassembled WGS sequence"/>
</dbReference>
<evidence type="ECO:0000313" key="1">
    <source>
        <dbReference type="EMBL" id="GGO48988.1"/>
    </source>
</evidence>
<proteinExistence type="predicted"/>
<gene>
    <name evidence="1" type="ORF">GCM10012286_45880</name>
</gene>
<organism evidence="1 2">
    <name type="scientific">Streptomyces lasiicapitis</name>
    <dbReference type="NCBI Taxonomy" id="1923961"/>
    <lineage>
        <taxon>Bacteria</taxon>
        <taxon>Bacillati</taxon>
        <taxon>Actinomycetota</taxon>
        <taxon>Actinomycetes</taxon>
        <taxon>Kitasatosporales</taxon>
        <taxon>Streptomycetaceae</taxon>
        <taxon>Streptomyces</taxon>
    </lineage>
</organism>